<evidence type="ECO:0000256" key="6">
    <source>
        <dbReference type="ARBA" id="ARBA00024695"/>
    </source>
</evidence>
<gene>
    <name evidence="7" type="ORF">Tci_542487</name>
</gene>
<dbReference type="AlphaFoldDB" id="A0A699IJ92"/>
<dbReference type="PANTHER" id="PTHR23183:SF0">
    <property type="entry name" value="NUCLEOLAR PROTEIN 14"/>
    <property type="match status" value="1"/>
</dbReference>
<keyword evidence="4" id="KW-0698">rRNA processing</keyword>
<dbReference type="GO" id="GO:0032040">
    <property type="term" value="C:small-subunit processome"/>
    <property type="evidence" value="ECO:0007669"/>
    <property type="project" value="InterPro"/>
</dbReference>
<dbReference type="InterPro" id="IPR027410">
    <property type="entry name" value="TCP-1-like_intermed_sf"/>
</dbReference>
<protein>
    <submittedName>
        <fullName evidence="7">Nucleolar protein 14</fullName>
    </submittedName>
</protein>
<comment type="subcellular location">
    <subcellularLocation>
        <location evidence="1">Nucleus</location>
        <location evidence="1">Nucleolus</location>
    </subcellularLocation>
</comment>
<sequence length="117" mass="13435">VKDNELTDVATVSAANNPKVGNMIAEAMSKVGRQGIMTIEEEKSAKINIIFVSTRDYEPNHKQAEDRKLRKLMKQKAKGATRELRKDNYFLAEAKARDKARMDAEKTKEHWRARDFL</sequence>
<dbReference type="InterPro" id="IPR007276">
    <property type="entry name" value="Nop14"/>
</dbReference>
<dbReference type="Gene3D" id="3.30.260.10">
    <property type="entry name" value="TCP-1-like chaperonin intermediate domain"/>
    <property type="match status" value="1"/>
</dbReference>
<comment type="caution">
    <text evidence="7">The sequence shown here is derived from an EMBL/GenBank/DDBJ whole genome shotgun (WGS) entry which is preliminary data.</text>
</comment>
<keyword evidence="5" id="KW-0539">Nucleus</keyword>
<dbReference type="GO" id="GO:0030490">
    <property type="term" value="P:maturation of SSU-rRNA"/>
    <property type="evidence" value="ECO:0007669"/>
    <property type="project" value="TreeGrafter"/>
</dbReference>
<organism evidence="7">
    <name type="scientific">Tanacetum cinerariifolium</name>
    <name type="common">Dalmatian daisy</name>
    <name type="synonym">Chrysanthemum cinerariifolium</name>
    <dbReference type="NCBI Taxonomy" id="118510"/>
    <lineage>
        <taxon>Eukaryota</taxon>
        <taxon>Viridiplantae</taxon>
        <taxon>Streptophyta</taxon>
        <taxon>Embryophyta</taxon>
        <taxon>Tracheophyta</taxon>
        <taxon>Spermatophyta</taxon>
        <taxon>Magnoliopsida</taxon>
        <taxon>eudicotyledons</taxon>
        <taxon>Gunneridae</taxon>
        <taxon>Pentapetalae</taxon>
        <taxon>asterids</taxon>
        <taxon>campanulids</taxon>
        <taxon>Asterales</taxon>
        <taxon>Asteraceae</taxon>
        <taxon>Asteroideae</taxon>
        <taxon>Anthemideae</taxon>
        <taxon>Anthemidinae</taxon>
        <taxon>Tanacetum</taxon>
    </lineage>
</organism>
<evidence type="ECO:0000256" key="3">
    <source>
        <dbReference type="ARBA" id="ARBA00022517"/>
    </source>
</evidence>
<reference evidence="7" key="1">
    <citation type="journal article" date="2019" name="Sci. Rep.">
        <title>Draft genome of Tanacetum cinerariifolium, the natural source of mosquito coil.</title>
        <authorList>
            <person name="Yamashiro T."/>
            <person name="Shiraishi A."/>
            <person name="Satake H."/>
            <person name="Nakayama K."/>
        </authorList>
    </citation>
    <scope>NUCLEOTIDE SEQUENCE</scope>
</reference>
<accession>A0A699IJ92</accession>
<comment type="similarity">
    <text evidence="2">Belongs to the NOP14 family.</text>
</comment>
<dbReference type="Pfam" id="PF04147">
    <property type="entry name" value="Nop14"/>
    <property type="match status" value="1"/>
</dbReference>
<comment type="function">
    <text evidence="6">Involved in nucleolar processing of pre-18S ribosomal RNA. Has a role in the nuclear export of 40S pre-ribosomal subunit to the cytoplasm.</text>
</comment>
<evidence type="ECO:0000256" key="5">
    <source>
        <dbReference type="ARBA" id="ARBA00023242"/>
    </source>
</evidence>
<evidence type="ECO:0000313" key="7">
    <source>
        <dbReference type="EMBL" id="GEZ70514.1"/>
    </source>
</evidence>
<evidence type="ECO:0000256" key="4">
    <source>
        <dbReference type="ARBA" id="ARBA00022552"/>
    </source>
</evidence>
<proteinExistence type="inferred from homology"/>
<name>A0A699IJ92_TANCI</name>
<dbReference type="EMBL" id="BKCJ010312525">
    <property type="protein sequence ID" value="GEZ70514.1"/>
    <property type="molecule type" value="Genomic_DNA"/>
</dbReference>
<dbReference type="PANTHER" id="PTHR23183">
    <property type="entry name" value="NOP14"/>
    <property type="match status" value="1"/>
</dbReference>
<dbReference type="SUPFAM" id="SSF54849">
    <property type="entry name" value="GroEL-intermediate domain like"/>
    <property type="match status" value="1"/>
</dbReference>
<keyword evidence="3" id="KW-0690">Ribosome biogenesis</keyword>
<evidence type="ECO:0000256" key="1">
    <source>
        <dbReference type="ARBA" id="ARBA00004604"/>
    </source>
</evidence>
<evidence type="ECO:0000256" key="2">
    <source>
        <dbReference type="ARBA" id="ARBA00007466"/>
    </source>
</evidence>
<feature type="non-terminal residue" evidence="7">
    <location>
        <position position="1"/>
    </location>
</feature>
<dbReference type="GO" id="GO:0030692">
    <property type="term" value="C:Noc4p-Nop14p complex"/>
    <property type="evidence" value="ECO:0007669"/>
    <property type="project" value="TreeGrafter"/>
</dbReference>